<proteinExistence type="predicted"/>
<dbReference type="RefSeq" id="WP_222208773.1">
    <property type="nucleotide sequence ID" value="NZ_CAJZAH010000010.1"/>
</dbReference>
<organism evidence="1 2">
    <name type="scientific">Cupriavidus respiraculi</name>
    <dbReference type="NCBI Taxonomy" id="195930"/>
    <lineage>
        <taxon>Bacteria</taxon>
        <taxon>Pseudomonadati</taxon>
        <taxon>Pseudomonadota</taxon>
        <taxon>Betaproteobacteria</taxon>
        <taxon>Burkholderiales</taxon>
        <taxon>Burkholderiaceae</taxon>
        <taxon>Cupriavidus</taxon>
    </lineage>
</organism>
<dbReference type="EMBL" id="CAJZAH010000010">
    <property type="protein sequence ID" value="CAG9183883.1"/>
    <property type="molecule type" value="Genomic_DNA"/>
</dbReference>
<keyword evidence="2" id="KW-1185">Reference proteome</keyword>
<accession>A0ABM8XU54</accession>
<gene>
    <name evidence="1" type="ORF">LMG21510_04969</name>
</gene>
<dbReference type="Proteomes" id="UP000721236">
    <property type="component" value="Unassembled WGS sequence"/>
</dbReference>
<name>A0ABM8XU54_9BURK</name>
<sequence>MPQAIDHIDAIARRKGRDVLYLVFFEQPDGSRVAVHWQHNESRAAVVQWLDREGYQWLPCGEIASESGFASYRGSIYVDTPYDCQDPRYLALQSYLEHPNGQLRFGGMRFLILPLDIAMGNAHHDEPGFWDKWADRF</sequence>
<protein>
    <submittedName>
        <fullName evidence="1">Uncharacterized protein</fullName>
    </submittedName>
</protein>
<comment type="caution">
    <text evidence="1">The sequence shown here is derived from an EMBL/GenBank/DDBJ whole genome shotgun (WGS) entry which is preliminary data.</text>
</comment>
<evidence type="ECO:0000313" key="1">
    <source>
        <dbReference type="EMBL" id="CAG9183883.1"/>
    </source>
</evidence>
<reference evidence="1 2" key="1">
    <citation type="submission" date="2021-08" db="EMBL/GenBank/DDBJ databases">
        <authorList>
            <person name="Peeters C."/>
        </authorList>
    </citation>
    <scope>NUCLEOTIDE SEQUENCE [LARGE SCALE GENOMIC DNA]</scope>
    <source>
        <strain evidence="1 2">LMG 21510</strain>
    </source>
</reference>
<evidence type="ECO:0000313" key="2">
    <source>
        <dbReference type="Proteomes" id="UP000721236"/>
    </source>
</evidence>